<name>A0A674KC23_9SAUR</name>
<feature type="DNA-binding region" description="HMG box" evidence="4">
    <location>
        <begin position="57"/>
        <end position="125"/>
    </location>
</feature>
<keyword evidence="3 4" id="KW-0539">Nucleus</keyword>
<dbReference type="GO" id="GO:0007420">
    <property type="term" value="P:brain development"/>
    <property type="evidence" value="ECO:0007669"/>
    <property type="project" value="TreeGrafter"/>
</dbReference>
<proteinExistence type="predicted"/>
<dbReference type="InterPro" id="IPR050140">
    <property type="entry name" value="SRY-related_HMG-box_TF-like"/>
</dbReference>
<dbReference type="GO" id="GO:0005634">
    <property type="term" value="C:nucleus"/>
    <property type="evidence" value="ECO:0007669"/>
    <property type="project" value="UniProtKB-SubCell"/>
</dbReference>
<dbReference type="InParanoid" id="A0A674KC23"/>
<dbReference type="GO" id="GO:0001228">
    <property type="term" value="F:DNA-binding transcription activator activity, RNA polymerase II-specific"/>
    <property type="evidence" value="ECO:0007669"/>
    <property type="project" value="TreeGrafter"/>
</dbReference>
<dbReference type="FunFam" id="1.10.30.10:FF:000002">
    <property type="entry name" value="transcription factor Sox-2"/>
    <property type="match status" value="1"/>
</dbReference>
<feature type="region of interest" description="Disordered" evidence="5">
    <location>
        <begin position="125"/>
        <end position="150"/>
    </location>
</feature>
<evidence type="ECO:0000256" key="1">
    <source>
        <dbReference type="ARBA" id="ARBA00004123"/>
    </source>
</evidence>
<dbReference type="AlphaFoldDB" id="A0A674KC23"/>
<evidence type="ECO:0000313" key="8">
    <source>
        <dbReference type="Proteomes" id="UP000472274"/>
    </source>
</evidence>
<protein>
    <submittedName>
        <fullName evidence="7">SRY-box transcription factor 15</fullName>
    </submittedName>
</protein>
<reference evidence="7" key="1">
    <citation type="submission" date="2025-08" db="UniProtKB">
        <authorList>
            <consortium name="Ensembl"/>
        </authorList>
    </citation>
    <scope>IDENTIFICATION</scope>
</reference>
<evidence type="ECO:0000256" key="5">
    <source>
        <dbReference type="SAM" id="MobiDB-lite"/>
    </source>
</evidence>
<evidence type="ECO:0000256" key="4">
    <source>
        <dbReference type="PROSITE-ProRule" id="PRU00267"/>
    </source>
</evidence>
<sequence>PNSYANAAVSSPPCPTPQWAWSQPCYIWLPRCGRAQTGPGMAEGQGAVAGGDPPDKVKRPMNAFMVWSSGQRRRLAQEHPKMHNSEISKRLGAAWRRLPEAEKRPFVEEAKRLRARHMRDYPDYKYRPRRKGRAPAKELPPGGRPPPQLPAAQAWEVAASQRWARDPCITSHPAPEVSTSQHWARGNRPPRPRGEHRGGTYTRFRCWLGPSGHQPQNLHVNY</sequence>
<dbReference type="GO" id="GO:0005737">
    <property type="term" value="C:cytoplasm"/>
    <property type="evidence" value="ECO:0007669"/>
    <property type="project" value="Ensembl"/>
</dbReference>
<organism evidence="7 8">
    <name type="scientific">Terrapene triunguis</name>
    <name type="common">Three-toed box turtle</name>
    <dbReference type="NCBI Taxonomy" id="2587831"/>
    <lineage>
        <taxon>Eukaryota</taxon>
        <taxon>Metazoa</taxon>
        <taxon>Chordata</taxon>
        <taxon>Craniata</taxon>
        <taxon>Vertebrata</taxon>
        <taxon>Euteleostomi</taxon>
        <taxon>Archelosauria</taxon>
        <taxon>Testudinata</taxon>
        <taxon>Testudines</taxon>
        <taxon>Cryptodira</taxon>
        <taxon>Durocryptodira</taxon>
        <taxon>Testudinoidea</taxon>
        <taxon>Emydidae</taxon>
        <taxon>Terrapene</taxon>
    </lineage>
</organism>
<dbReference type="InterPro" id="IPR009071">
    <property type="entry name" value="HMG_box_dom"/>
</dbReference>
<keyword evidence="2 4" id="KW-0238">DNA-binding</keyword>
<dbReference type="GO" id="GO:0070318">
    <property type="term" value="P:positive regulation of G0 to G1 transition"/>
    <property type="evidence" value="ECO:0007669"/>
    <property type="project" value="Ensembl"/>
</dbReference>
<dbReference type="Ensembl" id="ENSTMTT00000029935.1">
    <property type="protein sequence ID" value="ENSTMTP00000028879.1"/>
    <property type="gene ID" value="ENSTMTG00000020945.1"/>
</dbReference>
<dbReference type="InterPro" id="IPR036910">
    <property type="entry name" value="HMG_box_dom_sf"/>
</dbReference>
<dbReference type="GO" id="GO:0005667">
    <property type="term" value="C:transcription regulator complex"/>
    <property type="evidence" value="ECO:0007669"/>
    <property type="project" value="Ensembl"/>
</dbReference>
<evidence type="ECO:0000259" key="6">
    <source>
        <dbReference type="PROSITE" id="PS50118"/>
    </source>
</evidence>
<dbReference type="GO" id="GO:0003682">
    <property type="term" value="F:chromatin binding"/>
    <property type="evidence" value="ECO:0007669"/>
    <property type="project" value="Ensembl"/>
</dbReference>
<dbReference type="SMART" id="SM00398">
    <property type="entry name" value="HMG"/>
    <property type="match status" value="1"/>
</dbReference>
<dbReference type="Proteomes" id="UP000472274">
    <property type="component" value="Unplaced"/>
</dbReference>
<reference evidence="7" key="2">
    <citation type="submission" date="2025-09" db="UniProtKB">
        <authorList>
            <consortium name="Ensembl"/>
        </authorList>
    </citation>
    <scope>IDENTIFICATION</scope>
</reference>
<feature type="domain" description="HMG box" evidence="6">
    <location>
        <begin position="57"/>
        <end position="125"/>
    </location>
</feature>
<dbReference type="Gene3D" id="1.10.30.10">
    <property type="entry name" value="High mobility group box domain"/>
    <property type="match status" value="1"/>
</dbReference>
<dbReference type="Pfam" id="PF00505">
    <property type="entry name" value="HMG_box"/>
    <property type="match status" value="1"/>
</dbReference>
<feature type="region of interest" description="Disordered" evidence="5">
    <location>
        <begin position="168"/>
        <end position="199"/>
    </location>
</feature>
<dbReference type="PANTHER" id="PTHR10270">
    <property type="entry name" value="SOX TRANSCRIPTION FACTOR"/>
    <property type="match status" value="1"/>
</dbReference>
<dbReference type="GO" id="GO:0014718">
    <property type="term" value="P:positive regulation of satellite cell activation involved in skeletal muscle regeneration"/>
    <property type="evidence" value="ECO:0007669"/>
    <property type="project" value="Ensembl"/>
</dbReference>
<evidence type="ECO:0000256" key="3">
    <source>
        <dbReference type="ARBA" id="ARBA00023242"/>
    </source>
</evidence>
<dbReference type="GO" id="GO:0048627">
    <property type="term" value="P:myoblast development"/>
    <property type="evidence" value="ECO:0007669"/>
    <property type="project" value="Ensembl"/>
</dbReference>
<dbReference type="CDD" id="cd22035">
    <property type="entry name" value="HMG-box_SoxG_SOX15"/>
    <property type="match status" value="1"/>
</dbReference>
<gene>
    <name evidence="7" type="primary">SOX15</name>
</gene>
<dbReference type="GO" id="GO:0045843">
    <property type="term" value="P:negative regulation of striated muscle tissue development"/>
    <property type="evidence" value="ECO:0007669"/>
    <property type="project" value="Ensembl"/>
</dbReference>
<dbReference type="PROSITE" id="PS50118">
    <property type="entry name" value="HMG_BOX_2"/>
    <property type="match status" value="1"/>
</dbReference>
<dbReference type="GO" id="GO:0043403">
    <property type="term" value="P:skeletal muscle tissue regeneration"/>
    <property type="evidence" value="ECO:0007669"/>
    <property type="project" value="Ensembl"/>
</dbReference>
<accession>A0A674KC23</accession>
<dbReference type="GeneTree" id="ENSGT00940000162099"/>
<dbReference type="PANTHER" id="PTHR10270:SF45">
    <property type="entry name" value="PROTEIN SOX-15"/>
    <property type="match status" value="1"/>
</dbReference>
<dbReference type="GO" id="GO:0000978">
    <property type="term" value="F:RNA polymerase II cis-regulatory region sequence-specific DNA binding"/>
    <property type="evidence" value="ECO:0007669"/>
    <property type="project" value="Ensembl"/>
</dbReference>
<dbReference type="GO" id="GO:2000288">
    <property type="term" value="P:positive regulation of myoblast proliferation"/>
    <property type="evidence" value="ECO:0007669"/>
    <property type="project" value="Ensembl"/>
</dbReference>
<dbReference type="GO" id="GO:0030182">
    <property type="term" value="P:neuron differentiation"/>
    <property type="evidence" value="ECO:0007669"/>
    <property type="project" value="TreeGrafter"/>
</dbReference>
<dbReference type="SUPFAM" id="SSF47095">
    <property type="entry name" value="HMG-box"/>
    <property type="match status" value="1"/>
</dbReference>
<comment type="subcellular location">
    <subcellularLocation>
        <location evidence="1">Nucleus</location>
    </subcellularLocation>
</comment>
<dbReference type="GO" id="GO:0000122">
    <property type="term" value="P:negative regulation of transcription by RNA polymerase II"/>
    <property type="evidence" value="ECO:0007669"/>
    <property type="project" value="Ensembl"/>
</dbReference>
<evidence type="ECO:0000313" key="7">
    <source>
        <dbReference type="Ensembl" id="ENSTMTP00000028879.1"/>
    </source>
</evidence>
<keyword evidence="8" id="KW-1185">Reference proteome</keyword>
<evidence type="ECO:0000256" key="2">
    <source>
        <dbReference type="ARBA" id="ARBA00023125"/>
    </source>
</evidence>